<evidence type="ECO:0000256" key="7">
    <source>
        <dbReference type="RuleBase" id="RU362091"/>
    </source>
</evidence>
<sequence length="477" mass="51679">MNKQSFIISPETGWILLGTLGLMWIVLGIYWGRKAKNMDGFMVAGRNVGLAFGAATAMATWVTSNTTMLAPQFALQLGIWGMIAYSTASFGLFLFAPLAKRIRQLMPSGYTSGDFIRLRYGKPTWVLFLVISIFYGFTWLVSMGMAGGILMNAIAGIPYELGMTVILLVCVIYTLFGGMYAVIGTDFIQSLIILVGIVIVGIGVLTQIDFSAIYTNVSTEKPMLLNALMPAAIMSIFNNMLFGLGEVFHSNVWWSRAFAMRQEVGKKAYLLSGLFWFPVPIAAGFIALTSGSLGINITSPDMVGPLVSASVLGQAGAIIVFAVFFCSLASSIDSLLAATSDLITEDIYRKMLNPLAGEKTLRKVSGSIIIGLGLLAWAFCMPRIGTLATVLFFAGPMVGSTIWPIVTGLFWKKANAKGAIWGMLLGSTVGLMAYFQLGWYTASLIGAAVSMLTVLLMTYIYPDNFEWKTLDENPQPK</sequence>
<gene>
    <name evidence="9" type="ORF">SAMN04488029_0174</name>
</gene>
<dbReference type="GO" id="GO:0015204">
    <property type="term" value="F:urea transmembrane transporter activity"/>
    <property type="evidence" value="ECO:0007669"/>
    <property type="project" value="InterPro"/>
</dbReference>
<evidence type="ECO:0000256" key="1">
    <source>
        <dbReference type="ARBA" id="ARBA00004141"/>
    </source>
</evidence>
<keyword evidence="10" id="KW-1185">Reference proteome</keyword>
<feature type="transmembrane region" description="Helical" evidence="8">
    <location>
        <begin position="315"/>
        <end position="343"/>
    </location>
</feature>
<protein>
    <submittedName>
        <fullName evidence="9">Transporter, SSS family</fullName>
    </submittedName>
</protein>
<dbReference type="AlphaFoldDB" id="A0A1W2G6B0"/>
<dbReference type="PROSITE" id="PS50283">
    <property type="entry name" value="NA_SOLUT_SYMP_3"/>
    <property type="match status" value="1"/>
</dbReference>
<dbReference type="InterPro" id="IPR018212">
    <property type="entry name" value="Na/solute_symporter_CS"/>
</dbReference>
<proteinExistence type="inferred from homology"/>
<dbReference type="GO" id="GO:0016020">
    <property type="term" value="C:membrane"/>
    <property type="evidence" value="ECO:0007669"/>
    <property type="project" value="UniProtKB-SubCell"/>
</dbReference>
<feature type="transmembrane region" description="Helical" evidence="8">
    <location>
        <begin position="364"/>
        <end position="384"/>
    </location>
</feature>
<dbReference type="PROSITE" id="PS00456">
    <property type="entry name" value="NA_SOLUT_SYMP_1"/>
    <property type="match status" value="1"/>
</dbReference>
<feature type="transmembrane region" description="Helical" evidence="8">
    <location>
        <begin position="43"/>
        <end position="62"/>
    </location>
</feature>
<dbReference type="InterPro" id="IPR031155">
    <property type="entry name" value="DUR"/>
</dbReference>
<accession>A0A1W2G6B0</accession>
<dbReference type="PANTHER" id="PTHR46154:SF4">
    <property type="entry name" value="UREA ACTIVE TRANSPORTER"/>
    <property type="match status" value="1"/>
</dbReference>
<feature type="transmembrane region" description="Helical" evidence="8">
    <location>
        <begin position="418"/>
        <end position="437"/>
    </location>
</feature>
<feature type="transmembrane region" description="Helical" evidence="8">
    <location>
        <begin position="269"/>
        <end position="295"/>
    </location>
</feature>
<evidence type="ECO:0000256" key="4">
    <source>
        <dbReference type="ARBA" id="ARBA00022692"/>
    </source>
</evidence>
<dbReference type="Pfam" id="PF00474">
    <property type="entry name" value="SSF"/>
    <property type="match status" value="1"/>
</dbReference>
<feature type="transmembrane region" description="Helical" evidence="8">
    <location>
        <begin position="161"/>
        <end position="183"/>
    </location>
</feature>
<comment type="similarity">
    <text evidence="2 7">Belongs to the sodium:solute symporter (SSF) (TC 2.A.21) family.</text>
</comment>
<feature type="transmembrane region" description="Helical" evidence="8">
    <location>
        <begin position="12"/>
        <end position="31"/>
    </location>
</feature>
<keyword evidence="5 8" id="KW-1133">Transmembrane helix</keyword>
<feature type="transmembrane region" description="Helical" evidence="8">
    <location>
        <begin position="228"/>
        <end position="248"/>
    </location>
</feature>
<comment type="subcellular location">
    <subcellularLocation>
        <location evidence="1">Membrane</location>
        <topology evidence="1">Multi-pass membrane protein</topology>
    </subcellularLocation>
</comment>
<feature type="transmembrane region" description="Helical" evidence="8">
    <location>
        <begin position="74"/>
        <end position="96"/>
    </location>
</feature>
<dbReference type="InterPro" id="IPR001734">
    <property type="entry name" value="Na/solute_symporter"/>
</dbReference>
<keyword evidence="3" id="KW-0813">Transport</keyword>
<feature type="transmembrane region" description="Helical" evidence="8">
    <location>
        <begin position="443"/>
        <end position="461"/>
    </location>
</feature>
<dbReference type="PANTHER" id="PTHR46154">
    <property type="match status" value="1"/>
</dbReference>
<dbReference type="Proteomes" id="UP000192472">
    <property type="component" value="Unassembled WGS sequence"/>
</dbReference>
<evidence type="ECO:0000256" key="2">
    <source>
        <dbReference type="ARBA" id="ARBA00006434"/>
    </source>
</evidence>
<dbReference type="EMBL" id="FWYF01000001">
    <property type="protein sequence ID" value="SMD31836.1"/>
    <property type="molecule type" value="Genomic_DNA"/>
</dbReference>
<dbReference type="RefSeq" id="WP_084370532.1">
    <property type="nucleotide sequence ID" value="NZ_FWYF01000001.1"/>
</dbReference>
<feature type="transmembrane region" description="Helical" evidence="8">
    <location>
        <begin position="125"/>
        <end position="155"/>
    </location>
</feature>
<evidence type="ECO:0000256" key="6">
    <source>
        <dbReference type="ARBA" id="ARBA00023136"/>
    </source>
</evidence>
<feature type="transmembrane region" description="Helical" evidence="8">
    <location>
        <begin position="390"/>
        <end position="411"/>
    </location>
</feature>
<dbReference type="STRING" id="692418.SAMN04488029_0174"/>
<dbReference type="CDD" id="cd11476">
    <property type="entry name" value="SLC5sbd_DUR3"/>
    <property type="match status" value="1"/>
</dbReference>
<keyword evidence="4 8" id="KW-0812">Transmembrane</keyword>
<evidence type="ECO:0000313" key="9">
    <source>
        <dbReference type="EMBL" id="SMD31836.1"/>
    </source>
</evidence>
<dbReference type="Gene3D" id="1.20.1730.10">
    <property type="entry name" value="Sodium/glucose cotransporter"/>
    <property type="match status" value="1"/>
</dbReference>
<dbReference type="OrthoDB" id="9789704at2"/>
<feature type="transmembrane region" description="Helical" evidence="8">
    <location>
        <begin position="190"/>
        <end position="208"/>
    </location>
</feature>
<name>A0A1W2G6B0_REIFA</name>
<evidence type="ECO:0000256" key="8">
    <source>
        <dbReference type="SAM" id="Phobius"/>
    </source>
</evidence>
<evidence type="ECO:0000256" key="5">
    <source>
        <dbReference type="ARBA" id="ARBA00022989"/>
    </source>
</evidence>
<dbReference type="InterPro" id="IPR038377">
    <property type="entry name" value="Na/Glc_symporter_sf"/>
</dbReference>
<reference evidence="9 10" key="1">
    <citation type="submission" date="2017-04" db="EMBL/GenBank/DDBJ databases">
        <authorList>
            <person name="Afonso C.L."/>
            <person name="Miller P.J."/>
            <person name="Scott M.A."/>
            <person name="Spackman E."/>
            <person name="Goraichik I."/>
            <person name="Dimitrov K.M."/>
            <person name="Suarez D.L."/>
            <person name="Swayne D.E."/>
        </authorList>
    </citation>
    <scope>NUCLEOTIDE SEQUENCE [LARGE SCALE GENOMIC DNA]</scope>
    <source>
        <strain evidence="9 10">DSM 26133</strain>
    </source>
</reference>
<keyword evidence="6 8" id="KW-0472">Membrane</keyword>
<evidence type="ECO:0000256" key="3">
    <source>
        <dbReference type="ARBA" id="ARBA00022448"/>
    </source>
</evidence>
<evidence type="ECO:0000313" key="10">
    <source>
        <dbReference type="Proteomes" id="UP000192472"/>
    </source>
</evidence>
<organism evidence="9 10">
    <name type="scientific">Reichenbachiella faecimaris</name>
    <dbReference type="NCBI Taxonomy" id="692418"/>
    <lineage>
        <taxon>Bacteria</taxon>
        <taxon>Pseudomonadati</taxon>
        <taxon>Bacteroidota</taxon>
        <taxon>Cytophagia</taxon>
        <taxon>Cytophagales</taxon>
        <taxon>Reichenbachiellaceae</taxon>
        <taxon>Reichenbachiella</taxon>
    </lineage>
</organism>